<dbReference type="InterPro" id="IPR011577">
    <property type="entry name" value="Cyt_b561_bac/Ni-Hgenase"/>
</dbReference>
<keyword evidence="15" id="KW-1185">Reference proteome</keyword>
<evidence type="ECO:0000256" key="2">
    <source>
        <dbReference type="ARBA" id="ARBA00008622"/>
    </source>
</evidence>
<dbReference type="GO" id="GO:0005506">
    <property type="term" value="F:iron ion binding"/>
    <property type="evidence" value="ECO:0007669"/>
    <property type="project" value="InterPro"/>
</dbReference>
<organism evidence="14 15">
    <name type="scientific">Turicimonas muris</name>
    <dbReference type="NCBI Taxonomy" id="1796652"/>
    <lineage>
        <taxon>Bacteria</taxon>
        <taxon>Pseudomonadati</taxon>
        <taxon>Pseudomonadota</taxon>
        <taxon>Betaproteobacteria</taxon>
        <taxon>Burkholderiales</taxon>
        <taxon>Sutterellaceae</taxon>
        <taxon>Turicimonas</taxon>
    </lineage>
</organism>
<protein>
    <submittedName>
        <fullName evidence="14">Ni/Fe-hydrogenase, b-type cytochrome subunit</fullName>
    </submittedName>
</protein>
<evidence type="ECO:0000256" key="4">
    <source>
        <dbReference type="ARBA" id="ARBA00022475"/>
    </source>
</evidence>
<accession>A0A227KPC6</accession>
<dbReference type="RefSeq" id="WP_066593358.1">
    <property type="nucleotide sequence ID" value="NZ_CAJTBZ010000004.1"/>
</dbReference>
<dbReference type="GO" id="GO:0009055">
    <property type="term" value="F:electron transfer activity"/>
    <property type="evidence" value="ECO:0007669"/>
    <property type="project" value="InterPro"/>
</dbReference>
<keyword evidence="10" id="KW-0408">Iron</keyword>
<evidence type="ECO:0000256" key="3">
    <source>
        <dbReference type="ARBA" id="ARBA00022448"/>
    </source>
</evidence>
<evidence type="ECO:0000256" key="12">
    <source>
        <dbReference type="SAM" id="Phobius"/>
    </source>
</evidence>
<keyword evidence="6 12" id="KW-0812">Transmembrane</keyword>
<keyword evidence="3" id="KW-0813">Transport</keyword>
<keyword evidence="4" id="KW-1003">Cell membrane</keyword>
<evidence type="ECO:0000256" key="8">
    <source>
        <dbReference type="ARBA" id="ARBA00022982"/>
    </source>
</evidence>
<feature type="transmembrane region" description="Helical" evidence="12">
    <location>
        <begin position="189"/>
        <end position="207"/>
    </location>
</feature>
<evidence type="ECO:0000256" key="11">
    <source>
        <dbReference type="ARBA" id="ARBA00023136"/>
    </source>
</evidence>
<keyword evidence="8" id="KW-0249">Electron transport</keyword>
<dbReference type="GO" id="GO:0020037">
    <property type="term" value="F:heme binding"/>
    <property type="evidence" value="ECO:0007669"/>
    <property type="project" value="TreeGrafter"/>
</dbReference>
<evidence type="ECO:0000259" key="13">
    <source>
        <dbReference type="Pfam" id="PF01292"/>
    </source>
</evidence>
<evidence type="ECO:0000313" key="14">
    <source>
        <dbReference type="EMBL" id="OXE49804.1"/>
    </source>
</evidence>
<name>A0A227KPC6_9BURK</name>
<keyword evidence="7" id="KW-0479">Metal-binding</keyword>
<evidence type="ECO:0000256" key="9">
    <source>
        <dbReference type="ARBA" id="ARBA00022989"/>
    </source>
</evidence>
<feature type="transmembrane region" description="Helical" evidence="12">
    <location>
        <begin position="60"/>
        <end position="86"/>
    </location>
</feature>
<dbReference type="AlphaFoldDB" id="A0A227KPC6"/>
<feature type="domain" description="Cytochrome b561 bacterial/Ni-hydrogenase" evidence="13">
    <location>
        <begin position="20"/>
        <end position="226"/>
    </location>
</feature>
<dbReference type="GO" id="GO:0022904">
    <property type="term" value="P:respiratory electron transport chain"/>
    <property type="evidence" value="ECO:0007669"/>
    <property type="project" value="InterPro"/>
</dbReference>
<evidence type="ECO:0000256" key="7">
    <source>
        <dbReference type="ARBA" id="ARBA00022723"/>
    </source>
</evidence>
<feature type="transmembrane region" description="Helical" evidence="12">
    <location>
        <begin position="98"/>
        <end position="121"/>
    </location>
</feature>
<dbReference type="NCBIfam" id="TIGR02125">
    <property type="entry name" value="CytB-hydogenase"/>
    <property type="match status" value="1"/>
</dbReference>
<dbReference type="EMBL" id="NHMP01000003">
    <property type="protein sequence ID" value="OXE49804.1"/>
    <property type="molecule type" value="Genomic_DNA"/>
</dbReference>
<keyword evidence="11 12" id="KW-0472">Membrane</keyword>
<dbReference type="GO" id="GO:0005886">
    <property type="term" value="C:plasma membrane"/>
    <property type="evidence" value="ECO:0007669"/>
    <property type="project" value="UniProtKB-SubCell"/>
</dbReference>
<keyword evidence="9 12" id="KW-1133">Transmembrane helix</keyword>
<dbReference type="PRINTS" id="PR00161">
    <property type="entry name" value="NIHGNASECYTB"/>
</dbReference>
<evidence type="ECO:0000256" key="1">
    <source>
        <dbReference type="ARBA" id="ARBA00004651"/>
    </source>
</evidence>
<dbReference type="Gene3D" id="1.20.950.20">
    <property type="entry name" value="Transmembrane di-heme cytochromes, Chain C"/>
    <property type="match status" value="1"/>
</dbReference>
<dbReference type="Proteomes" id="UP000214610">
    <property type="component" value="Unassembled WGS sequence"/>
</dbReference>
<dbReference type="InterPro" id="IPR000516">
    <property type="entry name" value="Ni-dep_Hydgase_cyt-B"/>
</dbReference>
<dbReference type="Pfam" id="PF01292">
    <property type="entry name" value="Ni_hydr_CYTB"/>
    <property type="match status" value="1"/>
</dbReference>
<comment type="similarity">
    <text evidence="2">Belongs to the HupC/HyaC/HydC family.</text>
</comment>
<dbReference type="PANTHER" id="PTHR30485">
    <property type="entry name" value="NI/FE-HYDROGENASE 1 B-TYPE CYTOCHROME SUBUNIT"/>
    <property type="match status" value="1"/>
</dbReference>
<reference evidence="15" key="1">
    <citation type="submission" date="2017-05" db="EMBL/GenBank/DDBJ databases">
        <title>Improved OligoMM genomes.</title>
        <authorList>
            <person name="Garzetti D."/>
        </authorList>
    </citation>
    <scope>NUCLEOTIDE SEQUENCE [LARGE SCALE GENOMIC DNA]</scope>
    <source>
        <strain evidence="15">YL45</strain>
    </source>
</reference>
<sequence>MKISKWSYEILEGPIEPVYVYEAPVRFWHWAQAVVFFLLCITGFLIGWPPIPNYADTWSTYFFGHIILIHLVCGMLFAALLAYRIYWAFVGNKYSRMIFILPFWDIMWLKGIFGCAAYYLFLNKHPKEYVGHNPLAQTAMCLMYILGSVLIIITGFGLYAQQWGWDTGWMTYFGWVTEWLGGPQPVRTFHHLLMYYILIFLCAHLYMSFREDIMGGGTQVSTIINGIRYFKEPQFPDAEIERTYSGK</sequence>
<comment type="subcellular location">
    <subcellularLocation>
        <location evidence="1">Cell membrane</location>
        <topology evidence="1">Multi-pass membrane protein</topology>
    </subcellularLocation>
</comment>
<keyword evidence="5" id="KW-0349">Heme</keyword>
<evidence type="ECO:0000256" key="10">
    <source>
        <dbReference type="ARBA" id="ARBA00023004"/>
    </source>
</evidence>
<dbReference type="GeneID" id="78361705"/>
<feature type="transmembrane region" description="Helical" evidence="12">
    <location>
        <begin position="141"/>
        <end position="160"/>
    </location>
</feature>
<comment type="caution">
    <text evidence="14">The sequence shown here is derived from an EMBL/GenBank/DDBJ whole genome shotgun (WGS) entry which is preliminary data.</text>
</comment>
<dbReference type="SUPFAM" id="SSF81342">
    <property type="entry name" value="Transmembrane di-heme cytochromes"/>
    <property type="match status" value="1"/>
</dbReference>
<evidence type="ECO:0000256" key="6">
    <source>
        <dbReference type="ARBA" id="ARBA00022692"/>
    </source>
</evidence>
<evidence type="ECO:0000313" key="15">
    <source>
        <dbReference type="Proteomes" id="UP000214610"/>
    </source>
</evidence>
<feature type="transmembrane region" description="Helical" evidence="12">
    <location>
        <begin position="27"/>
        <end position="48"/>
    </location>
</feature>
<dbReference type="InterPro" id="IPR016174">
    <property type="entry name" value="Di-haem_cyt_TM"/>
</dbReference>
<proteinExistence type="inferred from homology"/>
<dbReference type="PANTHER" id="PTHR30485:SF0">
    <property type="entry name" value="NI_FE-HYDROGENASE 1 B-TYPE CYTOCHROME SUBUNIT-RELATED"/>
    <property type="match status" value="1"/>
</dbReference>
<evidence type="ECO:0000256" key="5">
    <source>
        <dbReference type="ARBA" id="ARBA00022617"/>
    </source>
</evidence>
<dbReference type="InterPro" id="IPR051542">
    <property type="entry name" value="Hydrogenase_cytochrome"/>
</dbReference>
<gene>
    <name evidence="14" type="ORF">ADH67_06665</name>
</gene>